<dbReference type="EMBL" id="CP117416">
    <property type="protein sequence ID" value="WCT57975.1"/>
    <property type="molecule type" value="Genomic_DNA"/>
</dbReference>
<organism evidence="2 3">
    <name type="scientific">Paenibacillus kyungheensis</name>
    <dbReference type="NCBI Taxonomy" id="1452732"/>
    <lineage>
        <taxon>Bacteria</taxon>
        <taxon>Bacillati</taxon>
        <taxon>Bacillota</taxon>
        <taxon>Bacilli</taxon>
        <taxon>Bacillales</taxon>
        <taxon>Paenibacillaceae</taxon>
        <taxon>Paenibacillus</taxon>
    </lineage>
</organism>
<dbReference type="GO" id="GO:0003677">
    <property type="term" value="F:DNA binding"/>
    <property type="evidence" value="ECO:0007669"/>
    <property type="project" value="InterPro"/>
</dbReference>
<dbReference type="PANTHER" id="PTHR35010">
    <property type="entry name" value="BLL4672 PROTEIN-RELATED"/>
    <property type="match status" value="1"/>
</dbReference>
<dbReference type="InterPro" id="IPR001387">
    <property type="entry name" value="Cro/C1-type_HTH"/>
</dbReference>
<dbReference type="KEGG" id="pka:PQ456_10805"/>
<dbReference type="Pfam" id="PF17765">
    <property type="entry name" value="MLTR_LBD"/>
    <property type="match status" value="1"/>
</dbReference>
<dbReference type="Proteomes" id="UP001220509">
    <property type="component" value="Chromosome"/>
</dbReference>
<dbReference type="SMART" id="SM00530">
    <property type="entry name" value="HTH_XRE"/>
    <property type="match status" value="1"/>
</dbReference>
<dbReference type="SUPFAM" id="SSF47413">
    <property type="entry name" value="lambda repressor-like DNA-binding domains"/>
    <property type="match status" value="1"/>
</dbReference>
<dbReference type="InterPro" id="IPR041413">
    <property type="entry name" value="MLTR_LBD"/>
</dbReference>
<feature type="domain" description="HTH cro/C1-type" evidence="1">
    <location>
        <begin position="13"/>
        <end position="85"/>
    </location>
</feature>
<keyword evidence="3" id="KW-1185">Reference proteome</keyword>
<proteinExistence type="predicted"/>
<protein>
    <submittedName>
        <fullName evidence="2">Helix-turn-helix transcriptional regulator</fullName>
    </submittedName>
</protein>
<evidence type="ECO:0000259" key="1">
    <source>
        <dbReference type="SMART" id="SM00530"/>
    </source>
</evidence>
<evidence type="ECO:0000313" key="2">
    <source>
        <dbReference type="EMBL" id="WCT57975.1"/>
    </source>
</evidence>
<dbReference type="CDD" id="cd00093">
    <property type="entry name" value="HTH_XRE"/>
    <property type="match status" value="1"/>
</dbReference>
<accession>A0AAX3M7T2</accession>
<reference evidence="2 3" key="1">
    <citation type="submission" date="2023-02" db="EMBL/GenBank/DDBJ databases">
        <title>Genome sequence of Paenibacillus kyungheensis KACC 18744.</title>
        <authorList>
            <person name="Kim S."/>
            <person name="Heo J."/>
            <person name="Kwon S.-W."/>
        </authorList>
    </citation>
    <scope>NUCLEOTIDE SEQUENCE [LARGE SCALE GENOMIC DNA]</scope>
    <source>
        <strain evidence="2 3">KACC 18744</strain>
    </source>
</reference>
<evidence type="ECO:0000313" key="3">
    <source>
        <dbReference type="Proteomes" id="UP001220509"/>
    </source>
</evidence>
<dbReference type="AlphaFoldDB" id="A0AAX3M7T2"/>
<gene>
    <name evidence="2" type="ORF">PQ456_10805</name>
</gene>
<dbReference type="Gene3D" id="3.30.450.180">
    <property type="match status" value="1"/>
</dbReference>
<name>A0AAX3M7T2_9BACL</name>
<sequence>MLEVDRQSELGDFLKNRRARILPAHVGLPEHGRRRTPGLRRAEVAMLAGVSVDWYTYLEQGRDIQVSIQVLESIARVLQLDEFERKHLFVLAHCQLPPYIHPPQLQVSDTVQRFLDQLGHAPACAIDPKLNVLSWNKAFSVVYGDYSYLNEQDRNLLWRTFTSTEFIALKGSQWKEHALRLVAQFRARYARFIEDPWYTDFVMNLQKVSEPFRELWELHEVLDAPEGRKIILHPLVKELAFEHISFQSLDAPDIQILVNIALPKFDTARKLAILIDQK</sequence>
<dbReference type="Pfam" id="PF13560">
    <property type="entry name" value="HTH_31"/>
    <property type="match status" value="1"/>
</dbReference>
<dbReference type="InterPro" id="IPR010982">
    <property type="entry name" value="Lambda_DNA-bd_dom_sf"/>
</dbReference>
<dbReference type="RefSeq" id="WP_273616136.1">
    <property type="nucleotide sequence ID" value="NZ_CP117416.1"/>
</dbReference>
<dbReference type="Gene3D" id="1.10.260.40">
    <property type="entry name" value="lambda repressor-like DNA-binding domains"/>
    <property type="match status" value="1"/>
</dbReference>